<accession>A0A828Y1B8</accession>
<protein>
    <submittedName>
        <fullName evidence="1">Uncharacterized protein</fullName>
    </submittedName>
</protein>
<proteinExistence type="predicted"/>
<dbReference type="EMBL" id="AKWH02000039">
    <property type="protein sequence ID" value="EKO51525.1"/>
    <property type="molecule type" value="Genomic_DNA"/>
</dbReference>
<reference evidence="1" key="1">
    <citation type="submission" date="2012-10" db="EMBL/GenBank/DDBJ databases">
        <authorList>
            <person name="Harkins D.M."/>
            <person name="Durkin A.S."/>
            <person name="Brinkac L.M."/>
            <person name="Selengut J.D."/>
            <person name="Sanka R."/>
            <person name="DePew J."/>
            <person name="Purushe J."/>
            <person name="Picardeau M."/>
            <person name="Werts C."/>
            <person name="Goarant C."/>
            <person name="Vinetz J.M."/>
            <person name="Sutton G.G."/>
            <person name="Nelson W.C."/>
            <person name="Fouts D.E."/>
        </authorList>
    </citation>
    <scope>NUCLEOTIDE SEQUENCE [LARGE SCALE GENOMIC DNA]</scope>
    <source>
        <strain evidence="1">200802841</strain>
    </source>
</reference>
<gene>
    <name evidence="1" type="ORF">LEP1GSC131_0335</name>
</gene>
<evidence type="ECO:0000313" key="1">
    <source>
        <dbReference type="EMBL" id="EKO51525.1"/>
    </source>
</evidence>
<keyword evidence="2" id="KW-1185">Reference proteome</keyword>
<dbReference type="AlphaFoldDB" id="A0A828Y1B8"/>
<sequence>MNSAKESIIFLKSWNLNFADRFSNVGTPINHDFTNEF</sequence>
<organism evidence="1 2">
    <name type="scientific">Leptospira kirschneri str. 200802841</name>
    <dbReference type="NCBI Taxonomy" id="1193047"/>
    <lineage>
        <taxon>Bacteria</taxon>
        <taxon>Pseudomonadati</taxon>
        <taxon>Spirochaetota</taxon>
        <taxon>Spirochaetia</taxon>
        <taxon>Leptospirales</taxon>
        <taxon>Leptospiraceae</taxon>
        <taxon>Leptospira</taxon>
    </lineage>
</organism>
<dbReference type="Proteomes" id="UP000006339">
    <property type="component" value="Unassembled WGS sequence"/>
</dbReference>
<comment type="caution">
    <text evidence="1">The sequence shown here is derived from an EMBL/GenBank/DDBJ whole genome shotgun (WGS) entry which is preliminary data.</text>
</comment>
<evidence type="ECO:0000313" key="2">
    <source>
        <dbReference type="Proteomes" id="UP000006339"/>
    </source>
</evidence>
<name>A0A828Y1B8_9LEPT</name>